<keyword evidence="3" id="KW-1185">Reference proteome</keyword>
<dbReference type="Gene3D" id="3.30.70.100">
    <property type="match status" value="1"/>
</dbReference>
<dbReference type="GO" id="GO:0004497">
    <property type="term" value="F:monooxygenase activity"/>
    <property type="evidence" value="ECO:0007669"/>
    <property type="project" value="UniProtKB-KW"/>
</dbReference>
<accession>A0A4U5TSY3</accession>
<dbReference type="InterPro" id="IPR052936">
    <property type="entry name" value="Jasmonate_Hydroxylase-like"/>
</dbReference>
<protein>
    <submittedName>
        <fullName evidence="2">Antibiotic biosynthesis monooxygenase</fullName>
    </submittedName>
</protein>
<organism evidence="2 3">
    <name type="scientific">Mesohalobacter halotolerans</name>
    <dbReference type="NCBI Taxonomy" id="1883405"/>
    <lineage>
        <taxon>Bacteria</taxon>
        <taxon>Pseudomonadati</taxon>
        <taxon>Bacteroidota</taxon>
        <taxon>Flavobacteriia</taxon>
        <taxon>Flavobacteriales</taxon>
        <taxon>Flavobacteriaceae</taxon>
        <taxon>Mesohalobacter</taxon>
    </lineage>
</organism>
<dbReference type="Pfam" id="PF03992">
    <property type="entry name" value="ABM"/>
    <property type="match status" value="1"/>
</dbReference>
<dbReference type="PANTHER" id="PTHR37811:SF2">
    <property type="entry name" value="ABM DOMAIN-CONTAINING PROTEIN"/>
    <property type="match status" value="1"/>
</dbReference>
<keyword evidence="2" id="KW-0503">Monooxygenase</keyword>
<name>A0A4U5TSY3_9FLAO</name>
<keyword evidence="2" id="KW-0560">Oxidoreductase</keyword>
<dbReference type="Proteomes" id="UP000306552">
    <property type="component" value="Unassembled WGS sequence"/>
</dbReference>
<sequence length="106" mass="12513">MIAQTPKPPYYAVIFSSIRTSEDDNTYAEMAELMINLAQKQEGFLGAEIARDSIGITVSYWKDLQSIKQWKNHYQHQIAQRKGQNQWYKSYKTRIAKVEQDYSFRK</sequence>
<dbReference type="OrthoDB" id="9798439at2"/>
<dbReference type="EMBL" id="SWMU01000001">
    <property type="protein sequence ID" value="TKS57450.1"/>
    <property type="molecule type" value="Genomic_DNA"/>
</dbReference>
<dbReference type="InterPro" id="IPR011008">
    <property type="entry name" value="Dimeric_a/b-barrel"/>
</dbReference>
<dbReference type="AlphaFoldDB" id="A0A4U5TSY3"/>
<reference evidence="2 3" key="1">
    <citation type="submission" date="2019-04" db="EMBL/GenBank/DDBJ databases">
        <title>Psychroflexus halotolerans sp. nov., isolated from a marine solar saltern.</title>
        <authorList>
            <person name="Feng X."/>
        </authorList>
    </citation>
    <scope>NUCLEOTIDE SEQUENCE [LARGE SCALE GENOMIC DNA]</scope>
    <source>
        <strain evidence="2 3">WDS2C27</strain>
    </source>
</reference>
<feature type="domain" description="ABM" evidence="1">
    <location>
        <begin position="10"/>
        <end position="81"/>
    </location>
</feature>
<evidence type="ECO:0000259" key="1">
    <source>
        <dbReference type="Pfam" id="PF03992"/>
    </source>
</evidence>
<dbReference type="PANTHER" id="PTHR37811">
    <property type="entry name" value="BLL5343 PROTEIN"/>
    <property type="match status" value="1"/>
</dbReference>
<dbReference type="RefSeq" id="WP_138931151.1">
    <property type="nucleotide sequence ID" value="NZ_SWMU01000001.1"/>
</dbReference>
<dbReference type="SUPFAM" id="SSF54909">
    <property type="entry name" value="Dimeric alpha+beta barrel"/>
    <property type="match status" value="1"/>
</dbReference>
<gene>
    <name evidence="2" type="ORF">FCN74_03265</name>
</gene>
<evidence type="ECO:0000313" key="2">
    <source>
        <dbReference type="EMBL" id="TKS57450.1"/>
    </source>
</evidence>
<evidence type="ECO:0000313" key="3">
    <source>
        <dbReference type="Proteomes" id="UP000306552"/>
    </source>
</evidence>
<comment type="caution">
    <text evidence="2">The sequence shown here is derived from an EMBL/GenBank/DDBJ whole genome shotgun (WGS) entry which is preliminary data.</text>
</comment>
<dbReference type="InterPro" id="IPR007138">
    <property type="entry name" value="ABM_dom"/>
</dbReference>
<proteinExistence type="predicted"/>